<keyword evidence="1" id="KW-0732">Signal</keyword>
<comment type="caution">
    <text evidence="2">The sequence shown here is derived from an EMBL/GenBank/DDBJ whole genome shotgun (WGS) entry which is preliminary data.</text>
</comment>
<sequence>MHISSQKCVLYFKVLLFTQVHLHAPVHALHPFSSSLSFQSDIEVHLLHHQYSAFPPLCIILTVPSYCEALAQKACSGLTQTGPKQTQ</sequence>
<accession>A0ABQ8VZL0</accession>
<reference evidence="2" key="1">
    <citation type="submission" date="2022-08" db="EMBL/GenBank/DDBJ databases">
        <title>A Global Phylogenomic Analysis of the Shiitake Genus Lentinula.</title>
        <authorList>
            <consortium name="DOE Joint Genome Institute"/>
            <person name="Sierra-Patev S."/>
            <person name="Min B."/>
            <person name="Naranjo-Ortiz M."/>
            <person name="Looney B."/>
            <person name="Konkel Z."/>
            <person name="Slot J.C."/>
            <person name="Sakamoto Y."/>
            <person name="Steenwyk J.L."/>
            <person name="Rokas A."/>
            <person name="Carro J."/>
            <person name="Camarero S."/>
            <person name="Ferreira P."/>
            <person name="Molpeceres G."/>
            <person name="Ruiz-Duenas F.J."/>
            <person name="Serrano A."/>
            <person name="Henrissat B."/>
            <person name="Drula E."/>
            <person name="Hughes K.W."/>
            <person name="Mata J.L."/>
            <person name="Ishikawa N.K."/>
            <person name="Vargas-Isla R."/>
            <person name="Ushijima S."/>
            <person name="Smith C.A."/>
            <person name="Ahrendt S."/>
            <person name="Andreopoulos W."/>
            <person name="He G."/>
            <person name="Labutti K."/>
            <person name="Lipzen A."/>
            <person name="Ng V."/>
            <person name="Riley R."/>
            <person name="Sandor L."/>
            <person name="Barry K."/>
            <person name="Martinez A.T."/>
            <person name="Xiao Y."/>
            <person name="Gibbons J.G."/>
            <person name="Terashima K."/>
            <person name="Grigoriev I.V."/>
            <person name="Hibbett D.S."/>
        </authorList>
    </citation>
    <scope>NUCLEOTIDE SEQUENCE</scope>
    <source>
        <strain evidence="2">RHP3577 ss4</strain>
    </source>
</reference>
<organism evidence="2 3">
    <name type="scientific">Lentinula lateritia</name>
    <dbReference type="NCBI Taxonomy" id="40482"/>
    <lineage>
        <taxon>Eukaryota</taxon>
        <taxon>Fungi</taxon>
        <taxon>Dikarya</taxon>
        <taxon>Basidiomycota</taxon>
        <taxon>Agaricomycotina</taxon>
        <taxon>Agaricomycetes</taxon>
        <taxon>Agaricomycetidae</taxon>
        <taxon>Agaricales</taxon>
        <taxon>Marasmiineae</taxon>
        <taxon>Omphalotaceae</taxon>
        <taxon>Lentinula</taxon>
    </lineage>
</organism>
<evidence type="ECO:0000313" key="3">
    <source>
        <dbReference type="Proteomes" id="UP001150217"/>
    </source>
</evidence>
<keyword evidence="3" id="KW-1185">Reference proteome</keyword>
<evidence type="ECO:0000313" key="2">
    <source>
        <dbReference type="EMBL" id="KAJ4500639.1"/>
    </source>
</evidence>
<evidence type="ECO:0000256" key="1">
    <source>
        <dbReference type="SAM" id="SignalP"/>
    </source>
</evidence>
<feature type="signal peptide" evidence="1">
    <location>
        <begin position="1"/>
        <end position="28"/>
    </location>
</feature>
<feature type="chain" id="PRO_5047205975" description="Secreted protein" evidence="1">
    <location>
        <begin position="29"/>
        <end position="87"/>
    </location>
</feature>
<name>A0ABQ8VZL0_9AGAR</name>
<dbReference type="EMBL" id="JANVFT010000005">
    <property type="protein sequence ID" value="KAJ4500639.1"/>
    <property type="molecule type" value="Genomic_DNA"/>
</dbReference>
<proteinExistence type="predicted"/>
<gene>
    <name evidence="2" type="ORF">C8R41DRAFT_810431</name>
</gene>
<evidence type="ECO:0008006" key="4">
    <source>
        <dbReference type="Google" id="ProtNLM"/>
    </source>
</evidence>
<dbReference type="Proteomes" id="UP001150217">
    <property type="component" value="Unassembled WGS sequence"/>
</dbReference>
<protein>
    <recommendedName>
        <fullName evidence="4">Secreted protein</fullName>
    </recommendedName>
</protein>